<proteinExistence type="predicted"/>
<feature type="domain" description="HTH cro/C1-type" evidence="2">
    <location>
        <begin position="24"/>
        <end position="78"/>
    </location>
</feature>
<dbReference type="Proteomes" id="UP000658320">
    <property type="component" value="Unassembled WGS sequence"/>
</dbReference>
<evidence type="ECO:0000313" key="4">
    <source>
        <dbReference type="Proteomes" id="UP000658320"/>
    </source>
</evidence>
<evidence type="ECO:0000259" key="2">
    <source>
        <dbReference type="PROSITE" id="PS50943"/>
    </source>
</evidence>
<accession>A0A918FP02</accession>
<dbReference type="PROSITE" id="PS50943">
    <property type="entry name" value="HTH_CROC1"/>
    <property type="match status" value="1"/>
</dbReference>
<dbReference type="InterPro" id="IPR001387">
    <property type="entry name" value="Cro/C1-type_HTH"/>
</dbReference>
<reference evidence="3" key="1">
    <citation type="journal article" date="2014" name="Int. J. Syst. Evol. Microbiol.">
        <title>Complete genome sequence of Corynebacterium casei LMG S-19264T (=DSM 44701T), isolated from a smear-ripened cheese.</title>
        <authorList>
            <consortium name="US DOE Joint Genome Institute (JGI-PGF)"/>
            <person name="Walter F."/>
            <person name="Albersmeier A."/>
            <person name="Kalinowski J."/>
            <person name="Ruckert C."/>
        </authorList>
    </citation>
    <scope>NUCLEOTIDE SEQUENCE</scope>
    <source>
        <strain evidence="3">JCM 4346</strain>
    </source>
</reference>
<dbReference type="GO" id="GO:0005829">
    <property type="term" value="C:cytosol"/>
    <property type="evidence" value="ECO:0007669"/>
    <property type="project" value="TreeGrafter"/>
</dbReference>
<evidence type="ECO:0000313" key="3">
    <source>
        <dbReference type="EMBL" id="GGR61559.1"/>
    </source>
</evidence>
<sequence length="79" mass="8977">MWRVSSAPPPDWVLARRRAVGDRIREHRRARKLSQEKLAELAGMDRQAINRIEQGHQAVLLDNLIQIVEALGISLGDLD</sequence>
<keyword evidence="1" id="KW-0238">DNA-binding</keyword>
<dbReference type="CDD" id="cd00093">
    <property type="entry name" value="HTH_XRE"/>
    <property type="match status" value="1"/>
</dbReference>
<dbReference type="EMBL" id="BMSX01000041">
    <property type="protein sequence ID" value="GGR61559.1"/>
    <property type="molecule type" value="Genomic_DNA"/>
</dbReference>
<dbReference type="InterPro" id="IPR050807">
    <property type="entry name" value="TransReg_Diox_bact_type"/>
</dbReference>
<keyword evidence="4" id="KW-1185">Reference proteome</keyword>
<comment type="caution">
    <text evidence="3">The sequence shown here is derived from an EMBL/GenBank/DDBJ whole genome shotgun (WGS) entry which is preliminary data.</text>
</comment>
<dbReference type="SUPFAM" id="SSF47413">
    <property type="entry name" value="lambda repressor-like DNA-binding domains"/>
    <property type="match status" value="1"/>
</dbReference>
<dbReference type="GO" id="GO:0003700">
    <property type="term" value="F:DNA-binding transcription factor activity"/>
    <property type="evidence" value="ECO:0007669"/>
    <property type="project" value="TreeGrafter"/>
</dbReference>
<name>A0A918FP02_9ACTN</name>
<dbReference type="AlphaFoldDB" id="A0A918FP02"/>
<reference evidence="3" key="2">
    <citation type="submission" date="2020-09" db="EMBL/GenBank/DDBJ databases">
        <authorList>
            <person name="Sun Q."/>
            <person name="Ohkuma M."/>
        </authorList>
    </citation>
    <scope>NUCLEOTIDE SEQUENCE</scope>
    <source>
        <strain evidence="3">JCM 4346</strain>
    </source>
</reference>
<evidence type="ECO:0000256" key="1">
    <source>
        <dbReference type="ARBA" id="ARBA00023125"/>
    </source>
</evidence>
<dbReference type="PANTHER" id="PTHR46797:SF1">
    <property type="entry name" value="METHYLPHOSPHONATE SYNTHASE"/>
    <property type="match status" value="1"/>
</dbReference>
<organism evidence="3 4">
    <name type="scientific">Streptomyces aurantiogriseus</name>
    <dbReference type="NCBI Taxonomy" id="66870"/>
    <lineage>
        <taxon>Bacteria</taxon>
        <taxon>Bacillati</taxon>
        <taxon>Actinomycetota</taxon>
        <taxon>Actinomycetes</taxon>
        <taxon>Kitasatosporales</taxon>
        <taxon>Streptomycetaceae</taxon>
        <taxon>Streptomyces</taxon>
    </lineage>
</organism>
<gene>
    <name evidence="3" type="ORF">GCM10010251_93050</name>
</gene>
<dbReference type="InterPro" id="IPR010982">
    <property type="entry name" value="Lambda_DNA-bd_dom_sf"/>
</dbReference>
<dbReference type="SMART" id="SM00530">
    <property type="entry name" value="HTH_XRE"/>
    <property type="match status" value="1"/>
</dbReference>
<dbReference type="PANTHER" id="PTHR46797">
    <property type="entry name" value="HTH-TYPE TRANSCRIPTIONAL REGULATOR"/>
    <property type="match status" value="1"/>
</dbReference>
<dbReference type="GO" id="GO:0003677">
    <property type="term" value="F:DNA binding"/>
    <property type="evidence" value="ECO:0007669"/>
    <property type="project" value="UniProtKB-KW"/>
</dbReference>
<dbReference type="Gene3D" id="1.10.260.40">
    <property type="entry name" value="lambda repressor-like DNA-binding domains"/>
    <property type="match status" value="1"/>
</dbReference>
<protein>
    <recommendedName>
        <fullName evidence="2">HTH cro/C1-type domain-containing protein</fullName>
    </recommendedName>
</protein>
<dbReference type="Pfam" id="PF01381">
    <property type="entry name" value="HTH_3"/>
    <property type="match status" value="1"/>
</dbReference>